<feature type="domain" description="HNH" evidence="1">
    <location>
        <begin position="121"/>
        <end position="166"/>
    </location>
</feature>
<dbReference type="InterPro" id="IPR002711">
    <property type="entry name" value="HNH"/>
</dbReference>
<sequence length="174" mass="20219">MPSNYWLKLYHEILHDAEFAKLDDRLWRRVIEFSLFASREGSDKNILPSLQAMAWELRISEEDLAGEINALVRLHYLDVYDDGELYVTDWQKKPQVLTESRASAAYHCWRGNVIQRDEGFCQACGATQGEFHAHHILPWAGFPESRYDVANGITLCAQCHKDVHREMREHAEMA</sequence>
<dbReference type="Pfam" id="PF01844">
    <property type="entry name" value="HNH"/>
    <property type="match status" value="1"/>
</dbReference>
<dbReference type="AlphaFoldDB" id="A0A0F9PYC2"/>
<comment type="caution">
    <text evidence="2">The sequence shown here is derived from an EMBL/GenBank/DDBJ whole genome shotgun (WGS) entry which is preliminary data.</text>
</comment>
<dbReference type="InterPro" id="IPR003615">
    <property type="entry name" value="HNH_nuc"/>
</dbReference>
<dbReference type="Gene3D" id="1.10.30.50">
    <property type="match status" value="1"/>
</dbReference>
<reference evidence="2" key="1">
    <citation type="journal article" date="2015" name="Nature">
        <title>Complex archaea that bridge the gap between prokaryotes and eukaryotes.</title>
        <authorList>
            <person name="Spang A."/>
            <person name="Saw J.H."/>
            <person name="Jorgensen S.L."/>
            <person name="Zaremba-Niedzwiedzka K."/>
            <person name="Martijn J."/>
            <person name="Lind A.E."/>
            <person name="van Eijk R."/>
            <person name="Schleper C."/>
            <person name="Guy L."/>
            <person name="Ettema T.J."/>
        </authorList>
    </citation>
    <scope>NUCLEOTIDE SEQUENCE</scope>
</reference>
<dbReference type="EMBL" id="LAZR01002054">
    <property type="protein sequence ID" value="KKN35209.1"/>
    <property type="molecule type" value="Genomic_DNA"/>
</dbReference>
<dbReference type="CDD" id="cd00085">
    <property type="entry name" value="HNHc"/>
    <property type="match status" value="1"/>
</dbReference>
<evidence type="ECO:0000259" key="1">
    <source>
        <dbReference type="Pfam" id="PF01844"/>
    </source>
</evidence>
<dbReference type="GO" id="GO:0008270">
    <property type="term" value="F:zinc ion binding"/>
    <property type="evidence" value="ECO:0007669"/>
    <property type="project" value="InterPro"/>
</dbReference>
<gene>
    <name evidence="2" type="ORF">LCGC14_0785810</name>
</gene>
<accession>A0A0F9PYC2</accession>
<dbReference type="GO" id="GO:0004519">
    <property type="term" value="F:endonuclease activity"/>
    <property type="evidence" value="ECO:0007669"/>
    <property type="project" value="InterPro"/>
</dbReference>
<protein>
    <recommendedName>
        <fullName evidence="1">HNH domain-containing protein</fullName>
    </recommendedName>
</protein>
<name>A0A0F9PYC2_9ZZZZ</name>
<organism evidence="2">
    <name type="scientific">marine sediment metagenome</name>
    <dbReference type="NCBI Taxonomy" id="412755"/>
    <lineage>
        <taxon>unclassified sequences</taxon>
        <taxon>metagenomes</taxon>
        <taxon>ecological metagenomes</taxon>
    </lineage>
</organism>
<proteinExistence type="predicted"/>
<evidence type="ECO:0000313" key="2">
    <source>
        <dbReference type="EMBL" id="KKN35209.1"/>
    </source>
</evidence>
<dbReference type="GO" id="GO:0003676">
    <property type="term" value="F:nucleic acid binding"/>
    <property type="evidence" value="ECO:0007669"/>
    <property type="project" value="InterPro"/>
</dbReference>